<organism evidence="11 12">
    <name type="scientific">Fibrella forsythiae</name>
    <dbReference type="NCBI Taxonomy" id="2817061"/>
    <lineage>
        <taxon>Bacteria</taxon>
        <taxon>Pseudomonadati</taxon>
        <taxon>Bacteroidota</taxon>
        <taxon>Cytophagia</taxon>
        <taxon>Cytophagales</taxon>
        <taxon>Spirosomataceae</taxon>
        <taxon>Fibrella</taxon>
    </lineage>
</organism>
<evidence type="ECO:0000256" key="1">
    <source>
        <dbReference type="ARBA" id="ARBA00004167"/>
    </source>
</evidence>
<dbReference type="Pfam" id="PF10099">
    <property type="entry name" value="RskA_C"/>
    <property type="match status" value="1"/>
</dbReference>
<dbReference type="InterPro" id="IPR041916">
    <property type="entry name" value="Anti_sigma_zinc_sf"/>
</dbReference>
<proteinExistence type="predicted"/>
<evidence type="ECO:0000313" key="12">
    <source>
        <dbReference type="Proteomes" id="UP000664628"/>
    </source>
</evidence>
<evidence type="ECO:0000256" key="6">
    <source>
        <dbReference type="ARBA" id="ARBA00023136"/>
    </source>
</evidence>
<dbReference type="RefSeq" id="WP_207327335.1">
    <property type="nucleotide sequence ID" value="NZ_JAFMYW010000001.1"/>
</dbReference>
<comment type="subcellular location">
    <subcellularLocation>
        <location evidence="2">Cell membrane</location>
    </subcellularLocation>
    <subcellularLocation>
        <location evidence="1">Membrane</location>
        <topology evidence="1">Single-pass membrane protein</topology>
    </subcellularLocation>
</comment>
<keyword evidence="5 9" id="KW-1133">Transmembrane helix</keyword>
<dbReference type="InterPro" id="IPR018764">
    <property type="entry name" value="RskA_C"/>
</dbReference>
<keyword evidence="12" id="KW-1185">Reference proteome</keyword>
<protein>
    <recommendedName>
        <fullName evidence="8">Regulator of SigK</fullName>
    </recommendedName>
    <alternativeName>
        <fullName evidence="7">Sigma-K anti-sigma factor RskA</fullName>
    </alternativeName>
</protein>
<dbReference type="PANTHER" id="PTHR37461:SF1">
    <property type="entry name" value="ANTI-SIGMA-K FACTOR RSKA"/>
    <property type="match status" value="1"/>
</dbReference>
<evidence type="ECO:0000256" key="2">
    <source>
        <dbReference type="ARBA" id="ARBA00004236"/>
    </source>
</evidence>
<dbReference type="Gene3D" id="1.10.10.1320">
    <property type="entry name" value="Anti-sigma factor, zinc-finger domain"/>
    <property type="match status" value="1"/>
</dbReference>
<evidence type="ECO:0000256" key="3">
    <source>
        <dbReference type="ARBA" id="ARBA00022475"/>
    </source>
</evidence>
<evidence type="ECO:0000256" key="9">
    <source>
        <dbReference type="SAM" id="Phobius"/>
    </source>
</evidence>
<feature type="transmembrane region" description="Helical" evidence="9">
    <location>
        <begin position="101"/>
        <end position="121"/>
    </location>
</feature>
<evidence type="ECO:0000313" key="11">
    <source>
        <dbReference type="EMBL" id="MBO0947424.1"/>
    </source>
</evidence>
<reference evidence="11 12" key="1">
    <citation type="submission" date="2021-03" db="EMBL/GenBank/DDBJ databases">
        <title>Fibrella sp. HMF5405 genome sequencing and assembly.</title>
        <authorList>
            <person name="Kang H."/>
            <person name="Kim H."/>
            <person name="Bae S."/>
            <person name="Joh K."/>
        </authorList>
    </citation>
    <scope>NUCLEOTIDE SEQUENCE [LARGE SCALE GENOMIC DNA]</scope>
    <source>
        <strain evidence="11 12">HMF5405</strain>
    </source>
</reference>
<evidence type="ECO:0000256" key="7">
    <source>
        <dbReference type="ARBA" id="ARBA00029829"/>
    </source>
</evidence>
<comment type="caution">
    <text evidence="11">The sequence shown here is derived from an EMBL/GenBank/DDBJ whole genome shotgun (WGS) entry which is preliminary data.</text>
</comment>
<dbReference type="EMBL" id="JAFMYW010000001">
    <property type="protein sequence ID" value="MBO0947424.1"/>
    <property type="molecule type" value="Genomic_DNA"/>
</dbReference>
<sequence length="274" mass="30483">MNIPDYITSGILESYALGAVSDQERREVECLSAIYPEVRQELDRLTLALENYALMHSVAPPVDLQEKIRQRLSFADPVAAPLETDETKVVPLIRERPVFQVAWLAAAAVALLLIAFAYFLMNQLQHKRAFADQLAQDNSQLQNEVGQLRQQQTRDTQLLTLLRQPGIETVRLAAAKPGGDPADVLVYWDRQKKQVTLEVERLPELPADKQYQLWALVDGKPIDAGVFTNRAERYSLQQTNRPIQSADTFAITVEKAGGSPVPTLTALVALGKVG</sequence>
<evidence type="ECO:0000256" key="4">
    <source>
        <dbReference type="ARBA" id="ARBA00022692"/>
    </source>
</evidence>
<evidence type="ECO:0000256" key="5">
    <source>
        <dbReference type="ARBA" id="ARBA00022989"/>
    </source>
</evidence>
<name>A0ABS3JBR1_9BACT</name>
<keyword evidence="6 9" id="KW-0472">Membrane</keyword>
<keyword evidence="3" id="KW-1003">Cell membrane</keyword>
<accession>A0ABS3JBR1</accession>
<keyword evidence="4 9" id="KW-0812">Transmembrane</keyword>
<dbReference type="Proteomes" id="UP000664628">
    <property type="component" value="Unassembled WGS sequence"/>
</dbReference>
<evidence type="ECO:0000259" key="10">
    <source>
        <dbReference type="Pfam" id="PF10099"/>
    </source>
</evidence>
<feature type="domain" description="Anti-sigma K factor RskA C-terminal" evidence="10">
    <location>
        <begin position="105"/>
        <end position="263"/>
    </location>
</feature>
<evidence type="ECO:0000256" key="8">
    <source>
        <dbReference type="ARBA" id="ARBA00030803"/>
    </source>
</evidence>
<dbReference type="InterPro" id="IPR051474">
    <property type="entry name" value="Anti-sigma-K/W_factor"/>
</dbReference>
<gene>
    <name evidence="11" type="ORF">J2I46_02435</name>
</gene>
<dbReference type="PANTHER" id="PTHR37461">
    <property type="entry name" value="ANTI-SIGMA-K FACTOR RSKA"/>
    <property type="match status" value="1"/>
</dbReference>